<evidence type="ECO:0000256" key="4">
    <source>
        <dbReference type="ARBA" id="ARBA00022723"/>
    </source>
</evidence>
<dbReference type="GO" id="GO:0004177">
    <property type="term" value="F:aminopeptidase activity"/>
    <property type="evidence" value="ECO:0007669"/>
    <property type="project" value="UniProtKB-UniRule"/>
</dbReference>
<evidence type="ECO:0000256" key="7">
    <source>
        <dbReference type="PIRSR" id="PIRSR001123-2"/>
    </source>
</evidence>
<evidence type="ECO:0000256" key="1">
    <source>
        <dbReference type="ARBA" id="ARBA00006272"/>
    </source>
</evidence>
<dbReference type="GO" id="GO:0006508">
    <property type="term" value="P:proteolysis"/>
    <property type="evidence" value="ECO:0007669"/>
    <property type="project" value="UniProtKB-KW"/>
</dbReference>
<name>A0A9D1AMD3_9FIRM</name>
<dbReference type="InterPro" id="IPR008007">
    <property type="entry name" value="Peptidase_M42"/>
</dbReference>
<dbReference type="InterPro" id="IPR051464">
    <property type="entry name" value="Peptidase_M42_aminopept"/>
</dbReference>
<evidence type="ECO:0000313" key="8">
    <source>
        <dbReference type="EMBL" id="HIR47301.1"/>
    </source>
</evidence>
<evidence type="ECO:0000256" key="3">
    <source>
        <dbReference type="ARBA" id="ARBA00022670"/>
    </source>
</evidence>
<dbReference type="Gene3D" id="3.40.630.10">
    <property type="entry name" value="Zn peptidases"/>
    <property type="match status" value="1"/>
</dbReference>
<keyword evidence="4 7" id="KW-0479">Metal-binding</keyword>
<feature type="binding site" evidence="7">
    <location>
        <position position="228"/>
    </location>
    <ligand>
        <name>Zn(2+)</name>
        <dbReference type="ChEBI" id="CHEBI:29105"/>
        <label>1</label>
    </ligand>
</feature>
<dbReference type="SUPFAM" id="SSF53187">
    <property type="entry name" value="Zn-dependent exopeptidases"/>
    <property type="match status" value="1"/>
</dbReference>
<organism evidence="8 9">
    <name type="scientific">Candidatus Caccousia avicola</name>
    <dbReference type="NCBI Taxonomy" id="2840721"/>
    <lineage>
        <taxon>Bacteria</taxon>
        <taxon>Bacillati</taxon>
        <taxon>Bacillota</taxon>
        <taxon>Clostridia</taxon>
        <taxon>Eubacteriales</taxon>
        <taxon>Oscillospiraceae</taxon>
        <taxon>Oscillospiraceae incertae sedis</taxon>
        <taxon>Candidatus Caccousia</taxon>
    </lineage>
</organism>
<dbReference type="SUPFAM" id="SSF101821">
    <property type="entry name" value="Aminopeptidase/glucanase lid domain"/>
    <property type="match status" value="1"/>
</dbReference>
<proteinExistence type="inferred from homology"/>
<evidence type="ECO:0000256" key="2">
    <source>
        <dbReference type="ARBA" id="ARBA00022438"/>
    </source>
</evidence>
<dbReference type="Gene3D" id="2.40.30.40">
    <property type="entry name" value="Peptidase M42, domain 2"/>
    <property type="match status" value="1"/>
</dbReference>
<comment type="caution">
    <text evidence="8">The sequence shown here is derived from an EMBL/GenBank/DDBJ whole genome shotgun (WGS) entry which is preliminary data.</text>
</comment>
<dbReference type="GO" id="GO:0046872">
    <property type="term" value="F:metal ion binding"/>
    <property type="evidence" value="ECO:0007669"/>
    <property type="project" value="UniProtKB-UniRule"/>
</dbReference>
<comment type="cofactor">
    <cofactor evidence="7">
        <name>a divalent metal cation</name>
        <dbReference type="ChEBI" id="CHEBI:60240"/>
    </cofactor>
    <text evidence="7">Binds 2 divalent metal cations per subunit.</text>
</comment>
<keyword evidence="3" id="KW-0645">Protease</keyword>
<evidence type="ECO:0000256" key="5">
    <source>
        <dbReference type="ARBA" id="ARBA00022801"/>
    </source>
</evidence>
<evidence type="ECO:0000313" key="9">
    <source>
        <dbReference type="Proteomes" id="UP000824242"/>
    </source>
</evidence>
<keyword evidence="2" id="KW-0031">Aminopeptidase</keyword>
<dbReference type="Pfam" id="PF05343">
    <property type="entry name" value="Peptidase_M42"/>
    <property type="match status" value="1"/>
</dbReference>
<reference evidence="8" key="2">
    <citation type="journal article" date="2021" name="PeerJ">
        <title>Extensive microbial diversity within the chicken gut microbiome revealed by metagenomics and culture.</title>
        <authorList>
            <person name="Gilroy R."/>
            <person name="Ravi A."/>
            <person name="Getino M."/>
            <person name="Pursley I."/>
            <person name="Horton D.L."/>
            <person name="Alikhan N.F."/>
            <person name="Baker D."/>
            <person name="Gharbi K."/>
            <person name="Hall N."/>
            <person name="Watson M."/>
            <person name="Adriaenssens E.M."/>
            <person name="Foster-Nyarko E."/>
            <person name="Jarju S."/>
            <person name="Secka A."/>
            <person name="Antonio M."/>
            <person name="Oren A."/>
            <person name="Chaudhuri R.R."/>
            <person name="La Ragione R."/>
            <person name="Hildebrand F."/>
            <person name="Pallen M.J."/>
        </authorList>
    </citation>
    <scope>NUCLEOTIDE SEQUENCE</scope>
    <source>
        <strain evidence="8">ChiSxjej1B13-7958</strain>
    </source>
</reference>
<accession>A0A9D1AMD3</accession>
<dbReference type="InterPro" id="IPR023367">
    <property type="entry name" value="Peptidase_M42_dom2"/>
</dbReference>
<feature type="binding site" evidence="7">
    <location>
        <position position="206"/>
    </location>
    <ligand>
        <name>Zn(2+)</name>
        <dbReference type="ChEBI" id="CHEBI:29105"/>
        <label>2</label>
    </ligand>
</feature>
<dbReference type="EMBL" id="DVGZ01000068">
    <property type="protein sequence ID" value="HIR47301.1"/>
    <property type="molecule type" value="Genomic_DNA"/>
</dbReference>
<reference evidence="8" key="1">
    <citation type="submission" date="2020-10" db="EMBL/GenBank/DDBJ databases">
        <authorList>
            <person name="Gilroy R."/>
        </authorList>
    </citation>
    <scope>NUCLEOTIDE SEQUENCE</scope>
    <source>
        <strain evidence="8">ChiSxjej1B13-7958</strain>
    </source>
</reference>
<sequence length="342" mass="36129">MINWDFLQELCSIPGVSGEEKGVRERILRELEPLGNVSLHTTPLGCLTVKKQGRKKASVSVLICAPMDEPGFLVSRICDDGTVKLTPVGDISGQALCGRPVTVCTAKGELPGVLGAKPVHLLTAEERGKPVSAGELYLDIGALSKEEAGEAVYPGDRVVFASPWSQSGNMVFGRSLTSRAACAVLVSLLHRDLECDLTAAFTTQGETGAGGLMTVVHDVQPDVVLCIEGAQASSPDEEDGGCALGKGPSVSFMDTRMVYDSRLFRSVIEMACRLHIPCQERTAVDGDGSAGRAASQTGARTLMVRIPVRYPGVPVSMTAKEDLESIVRLLEAVCPEIAGGSF</sequence>
<dbReference type="Proteomes" id="UP000824242">
    <property type="component" value="Unassembled WGS sequence"/>
</dbReference>
<protein>
    <submittedName>
        <fullName evidence="8">Uncharacterized protein</fullName>
    </submittedName>
</protein>
<dbReference type="AlphaFoldDB" id="A0A9D1AMD3"/>
<dbReference type="PANTHER" id="PTHR32481">
    <property type="entry name" value="AMINOPEPTIDASE"/>
    <property type="match status" value="1"/>
</dbReference>
<comment type="similarity">
    <text evidence="1 6">Belongs to the peptidase M42 family.</text>
</comment>
<evidence type="ECO:0000256" key="6">
    <source>
        <dbReference type="PIRNR" id="PIRNR001123"/>
    </source>
</evidence>
<gene>
    <name evidence="8" type="ORF">IAB89_06530</name>
</gene>
<keyword evidence="5" id="KW-0378">Hydrolase</keyword>
<dbReference type="PANTHER" id="PTHR32481:SF0">
    <property type="entry name" value="AMINOPEPTIDASE YPDE-RELATED"/>
    <property type="match status" value="1"/>
</dbReference>
<dbReference type="PIRSF" id="PIRSF001123">
    <property type="entry name" value="PepA_GA"/>
    <property type="match status" value="1"/>
</dbReference>